<dbReference type="GO" id="GO:0008270">
    <property type="term" value="F:zinc ion binding"/>
    <property type="evidence" value="ECO:0007669"/>
    <property type="project" value="UniProtKB-KW"/>
</dbReference>
<keyword evidence="4" id="KW-0677">Repeat</keyword>
<evidence type="ECO:0000256" key="13">
    <source>
        <dbReference type="ARBA" id="ARBA00023204"/>
    </source>
</evidence>
<keyword evidence="19" id="KW-1185">Reference proteome</keyword>
<comment type="caution">
    <text evidence="18">The sequence shown here is derived from an EMBL/GenBank/DDBJ whole genome shotgun (WGS) entry which is preliminary data.</text>
</comment>
<keyword evidence="10" id="KW-0067">ATP-binding</keyword>
<dbReference type="Pfam" id="PF17755">
    <property type="entry name" value="UvrA_DNA-bind"/>
    <property type="match status" value="1"/>
</dbReference>
<keyword evidence="11" id="KW-0267">Excision nuclease</keyword>
<dbReference type="EMBL" id="SNYJ01000001">
    <property type="protein sequence ID" value="TDQ43013.1"/>
    <property type="molecule type" value="Genomic_DNA"/>
</dbReference>
<evidence type="ECO:0000256" key="3">
    <source>
        <dbReference type="ARBA" id="ARBA00022723"/>
    </source>
</evidence>
<dbReference type="Gene3D" id="3.40.50.300">
    <property type="entry name" value="P-loop containing nucleotide triphosphate hydrolases"/>
    <property type="match status" value="2"/>
</dbReference>
<protein>
    <recommendedName>
        <fullName evidence="15">UvrABC system protein A</fullName>
    </recommendedName>
    <alternativeName>
        <fullName evidence="16">Excinuclease ABC subunit A</fullName>
    </alternativeName>
</protein>
<dbReference type="Gene3D" id="1.10.8.280">
    <property type="entry name" value="ABC transporter ATPase domain-like"/>
    <property type="match status" value="1"/>
</dbReference>
<dbReference type="AlphaFoldDB" id="A0A4R6UD01"/>
<sequence length="829" mass="90159">MNDVISIKGARENNLKNISLDIPKQKLVVLTGPSGSGKSTLALDTLQRECQRQYLDSMGMVSPWENKARVASIKGLSPSISVGQHVTNRSPRSTIGTVTDVYTLLRIVYAKLGIRPCPSCGKSIPPAFGEARVADDEEDMFGQKRECPSCGHIVEGLTMSHFSFNKPEGACGTCSGLGHTMDLKLETVFDVERSVMAGGVLIWYEGYLSYSLTNLQSAAKHYGLSFDAEKPIKDLSAPQRDLLFYGVESEAFVAHFPDVAPPKTVGKGKFEGVVTGIWRRYQEKGGGETAESAMFREQLCPSCHGTKLKEESRRVKVGGTSIDQISSMTLKNALAWAKNTTSTLDEDALLLAESLLHDMETRISRLLQVGIGYMTLDRQVITLSGGESQRLRLASVLGSGLTGVLYILDEPTAGLHASDREAMIQVLKDLRDLGNTVLVIEHSVDVIAAADHIIDMGPGAGSQGGQVIAEGTLHELMNNPASVTGAVFKGRSAQERVQKRRKGIGRHILIEKASARNLKQVDVALPLGTMMSITGVSGSGKSTLMYEVFAASIQHGTAEGCEQLTGWPEEAQLVTVSQSPIGRMQRSNVATFTDVYTQMRKWFASFPEAKARQLTAKHFSFNTAGGRCEECNGLGVVSIHMHFLPDIEVKCPVCKGRRFKQEVLEVTYEGRNISDLLDMTVEDSLDILQGHPKMLAATSLLHDVGLGYLQWGQSLNTLSGGEGQRLKLAKELNKPSKQHSVYVLDEPTTGLHMVDVDKLKILLDRLVDAGNTVILVEHHLDLIWQSDWVIDIGPGGGEEGGQVVAIGTPEDIVKEPSSLTGQYLQQMFL</sequence>
<dbReference type="GO" id="GO:0003677">
    <property type="term" value="F:DNA binding"/>
    <property type="evidence" value="ECO:0007669"/>
    <property type="project" value="UniProtKB-KW"/>
</dbReference>
<keyword evidence="9" id="KW-0862">Zinc</keyword>
<dbReference type="GO" id="GO:0006289">
    <property type="term" value="P:nucleotide-excision repair"/>
    <property type="evidence" value="ECO:0007669"/>
    <property type="project" value="InterPro"/>
</dbReference>
<evidence type="ECO:0000256" key="1">
    <source>
        <dbReference type="ARBA" id="ARBA00004496"/>
    </source>
</evidence>
<evidence type="ECO:0000256" key="6">
    <source>
        <dbReference type="ARBA" id="ARBA00022763"/>
    </source>
</evidence>
<evidence type="ECO:0000256" key="16">
    <source>
        <dbReference type="ARBA" id="ARBA00042156"/>
    </source>
</evidence>
<dbReference type="GO" id="GO:0016887">
    <property type="term" value="F:ATP hydrolysis activity"/>
    <property type="evidence" value="ECO:0007669"/>
    <property type="project" value="InterPro"/>
</dbReference>
<gene>
    <name evidence="18" type="ORF">EV213_101445</name>
</gene>
<evidence type="ECO:0000256" key="4">
    <source>
        <dbReference type="ARBA" id="ARBA00022737"/>
    </source>
</evidence>
<keyword evidence="7" id="KW-0228">DNA excision</keyword>
<dbReference type="InterPro" id="IPR003439">
    <property type="entry name" value="ABC_transporter-like_ATP-bd"/>
</dbReference>
<dbReference type="InterPro" id="IPR003593">
    <property type="entry name" value="AAA+_ATPase"/>
</dbReference>
<dbReference type="SUPFAM" id="SSF52540">
    <property type="entry name" value="P-loop containing nucleoside triphosphate hydrolases"/>
    <property type="match status" value="2"/>
</dbReference>
<dbReference type="Gene3D" id="1.20.1580.10">
    <property type="entry name" value="ABC transporter ATPase like domain"/>
    <property type="match status" value="2"/>
</dbReference>
<dbReference type="PROSITE" id="PS50893">
    <property type="entry name" value="ABC_TRANSPORTER_2"/>
    <property type="match status" value="2"/>
</dbReference>
<dbReference type="InterPro" id="IPR041552">
    <property type="entry name" value="UvrA_DNA-bd"/>
</dbReference>
<comment type="similarity">
    <text evidence="14">Belongs to the ABC transporter superfamily. UvrA family.</text>
</comment>
<evidence type="ECO:0000256" key="12">
    <source>
        <dbReference type="ARBA" id="ARBA00023125"/>
    </source>
</evidence>
<keyword evidence="8" id="KW-0863">Zinc-finger</keyword>
<dbReference type="GO" id="GO:0005524">
    <property type="term" value="F:ATP binding"/>
    <property type="evidence" value="ECO:0007669"/>
    <property type="project" value="UniProtKB-KW"/>
</dbReference>
<evidence type="ECO:0000256" key="8">
    <source>
        <dbReference type="ARBA" id="ARBA00022771"/>
    </source>
</evidence>
<keyword evidence="12" id="KW-0238">DNA-binding</keyword>
<evidence type="ECO:0000259" key="17">
    <source>
        <dbReference type="PROSITE" id="PS50893"/>
    </source>
</evidence>
<dbReference type="GO" id="GO:0004518">
    <property type="term" value="F:nuclease activity"/>
    <property type="evidence" value="ECO:0007669"/>
    <property type="project" value="UniProtKB-KW"/>
</dbReference>
<evidence type="ECO:0000256" key="10">
    <source>
        <dbReference type="ARBA" id="ARBA00022840"/>
    </source>
</evidence>
<organism evidence="18 19">
    <name type="scientific">Aureibacillus halotolerans</name>
    <dbReference type="NCBI Taxonomy" id="1508390"/>
    <lineage>
        <taxon>Bacteria</taxon>
        <taxon>Bacillati</taxon>
        <taxon>Bacillota</taxon>
        <taxon>Bacilli</taxon>
        <taxon>Bacillales</taxon>
        <taxon>Bacillaceae</taxon>
        <taxon>Aureibacillus</taxon>
    </lineage>
</organism>
<dbReference type="PANTHER" id="PTHR43152">
    <property type="entry name" value="UVRABC SYSTEM PROTEIN A"/>
    <property type="match status" value="1"/>
</dbReference>
<dbReference type="Proteomes" id="UP000295632">
    <property type="component" value="Unassembled WGS sequence"/>
</dbReference>
<dbReference type="PROSITE" id="PS00211">
    <property type="entry name" value="ABC_TRANSPORTER_1"/>
    <property type="match status" value="1"/>
</dbReference>
<dbReference type="RefSeq" id="WP_133578825.1">
    <property type="nucleotide sequence ID" value="NZ_SNYJ01000001.1"/>
</dbReference>
<dbReference type="GO" id="GO:0005737">
    <property type="term" value="C:cytoplasm"/>
    <property type="evidence" value="ECO:0007669"/>
    <property type="project" value="UniProtKB-SubCell"/>
</dbReference>
<proteinExistence type="inferred from homology"/>
<feature type="domain" description="ABC transporter" evidence="17">
    <location>
        <begin position="247"/>
        <end position="489"/>
    </location>
</feature>
<evidence type="ECO:0000256" key="2">
    <source>
        <dbReference type="ARBA" id="ARBA00022490"/>
    </source>
</evidence>
<dbReference type="InterPro" id="IPR017871">
    <property type="entry name" value="ABC_transporter-like_CS"/>
</dbReference>
<evidence type="ECO:0000256" key="5">
    <source>
        <dbReference type="ARBA" id="ARBA00022741"/>
    </source>
</evidence>
<dbReference type="PANTHER" id="PTHR43152:SF2">
    <property type="entry name" value="DRUG RESISTANCE ABC TRANSPORTER"/>
    <property type="match status" value="1"/>
</dbReference>
<keyword evidence="5" id="KW-0547">Nucleotide-binding</keyword>
<dbReference type="NCBIfam" id="TIGR00630">
    <property type="entry name" value="uvra"/>
    <property type="match status" value="1"/>
</dbReference>
<name>A0A4R6UD01_9BACI</name>
<feature type="domain" description="ABC transporter" evidence="17">
    <location>
        <begin position="499"/>
        <end position="819"/>
    </location>
</feature>
<evidence type="ECO:0000256" key="14">
    <source>
        <dbReference type="ARBA" id="ARBA00038000"/>
    </source>
</evidence>
<evidence type="ECO:0000256" key="9">
    <source>
        <dbReference type="ARBA" id="ARBA00022833"/>
    </source>
</evidence>
<dbReference type="OrthoDB" id="9809851at2"/>
<evidence type="ECO:0000313" key="19">
    <source>
        <dbReference type="Proteomes" id="UP000295632"/>
    </source>
</evidence>
<dbReference type="SMART" id="SM00382">
    <property type="entry name" value="AAA"/>
    <property type="match status" value="2"/>
</dbReference>
<evidence type="ECO:0000256" key="11">
    <source>
        <dbReference type="ARBA" id="ARBA00022881"/>
    </source>
</evidence>
<keyword evidence="2" id="KW-0963">Cytoplasm</keyword>
<dbReference type="InterPro" id="IPR027417">
    <property type="entry name" value="P-loop_NTPase"/>
</dbReference>
<evidence type="ECO:0000256" key="7">
    <source>
        <dbReference type="ARBA" id="ARBA00022769"/>
    </source>
</evidence>
<reference evidence="18 19" key="1">
    <citation type="submission" date="2019-03" db="EMBL/GenBank/DDBJ databases">
        <title>Genomic Encyclopedia of Type Strains, Phase IV (KMG-IV): sequencing the most valuable type-strain genomes for metagenomic binning, comparative biology and taxonomic classification.</title>
        <authorList>
            <person name="Goeker M."/>
        </authorList>
    </citation>
    <scope>NUCLEOTIDE SEQUENCE [LARGE SCALE GENOMIC DNA]</scope>
    <source>
        <strain evidence="18 19">DSM 28697</strain>
    </source>
</reference>
<keyword evidence="3" id="KW-0479">Metal-binding</keyword>
<dbReference type="InterPro" id="IPR004602">
    <property type="entry name" value="UvrA"/>
</dbReference>
<comment type="subcellular location">
    <subcellularLocation>
        <location evidence="1">Cytoplasm</location>
    </subcellularLocation>
</comment>
<evidence type="ECO:0000256" key="15">
    <source>
        <dbReference type="ARBA" id="ARBA00039316"/>
    </source>
</evidence>
<dbReference type="GO" id="GO:0009380">
    <property type="term" value="C:excinuclease repair complex"/>
    <property type="evidence" value="ECO:0007669"/>
    <property type="project" value="InterPro"/>
</dbReference>
<keyword evidence="13" id="KW-0234">DNA repair</keyword>
<accession>A0A4R6UD01</accession>
<dbReference type="Pfam" id="PF00005">
    <property type="entry name" value="ABC_tran"/>
    <property type="match status" value="2"/>
</dbReference>
<keyword evidence="6" id="KW-0227">DNA damage</keyword>
<evidence type="ECO:0000313" key="18">
    <source>
        <dbReference type="EMBL" id="TDQ43013.1"/>
    </source>
</evidence>